<dbReference type="Proteomes" id="UP000799770">
    <property type="component" value="Unassembled WGS sequence"/>
</dbReference>
<protein>
    <recommendedName>
        <fullName evidence="4">F-box domain-containing protein</fullName>
    </recommendedName>
</protein>
<evidence type="ECO:0000313" key="2">
    <source>
        <dbReference type="EMBL" id="KAF2121233.1"/>
    </source>
</evidence>
<gene>
    <name evidence="2" type="ORF">BDV96DRAFT_594449</name>
</gene>
<feature type="region of interest" description="Disordered" evidence="1">
    <location>
        <begin position="279"/>
        <end position="300"/>
    </location>
</feature>
<organism evidence="2 3">
    <name type="scientific">Lophiotrema nucula</name>
    <dbReference type="NCBI Taxonomy" id="690887"/>
    <lineage>
        <taxon>Eukaryota</taxon>
        <taxon>Fungi</taxon>
        <taxon>Dikarya</taxon>
        <taxon>Ascomycota</taxon>
        <taxon>Pezizomycotina</taxon>
        <taxon>Dothideomycetes</taxon>
        <taxon>Pleosporomycetidae</taxon>
        <taxon>Pleosporales</taxon>
        <taxon>Lophiotremataceae</taxon>
        <taxon>Lophiotrema</taxon>
    </lineage>
</organism>
<evidence type="ECO:0008006" key="4">
    <source>
        <dbReference type="Google" id="ProtNLM"/>
    </source>
</evidence>
<reference evidence="2" key="1">
    <citation type="journal article" date="2020" name="Stud. Mycol.">
        <title>101 Dothideomycetes genomes: a test case for predicting lifestyles and emergence of pathogens.</title>
        <authorList>
            <person name="Haridas S."/>
            <person name="Albert R."/>
            <person name="Binder M."/>
            <person name="Bloem J."/>
            <person name="Labutti K."/>
            <person name="Salamov A."/>
            <person name="Andreopoulos B."/>
            <person name="Baker S."/>
            <person name="Barry K."/>
            <person name="Bills G."/>
            <person name="Bluhm B."/>
            <person name="Cannon C."/>
            <person name="Castanera R."/>
            <person name="Culley D."/>
            <person name="Daum C."/>
            <person name="Ezra D."/>
            <person name="Gonzalez J."/>
            <person name="Henrissat B."/>
            <person name="Kuo A."/>
            <person name="Liang C."/>
            <person name="Lipzen A."/>
            <person name="Lutzoni F."/>
            <person name="Magnuson J."/>
            <person name="Mondo S."/>
            <person name="Nolan M."/>
            <person name="Ohm R."/>
            <person name="Pangilinan J."/>
            <person name="Park H.-J."/>
            <person name="Ramirez L."/>
            <person name="Alfaro M."/>
            <person name="Sun H."/>
            <person name="Tritt A."/>
            <person name="Yoshinaga Y."/>
            <person name="Zwiers L.-H."/>
            <person name="Turgeon B."/>
            <person name="Goodwin S."/>
            <person name="Spatafora J."/>
            <person name="Crous P."/>
            <person name="Grigoriev I."/>
        </authorList>
    </citation>
    <scope>NUCLEOTIDE SEQUENCE</scope>
    <source>
        <strain evidence="2">CBS 627.86</strain>
    </source>
</reference>
<dbReference type="AlphaFoldDB" id="A0A6A5ZQU6"/>
<evidence type="ECO:0000256" key="1">
    <source>
        <dbReference type="SAM" id="MobiDB-lite"/>
    </source>
</evidence>
<keyword evidence="3" id="KW-1185">Reference proteome</keyword>
<dbReference type="EMBL" id="ML977312">
    <property type="protein sequence ID" value="KAF2121233.1"/>
    <property type="molecule type" value="Genomic_DNA"/>
</dbReference>
<dbReference type="OrthoDB" id="3794788at2759"/>
<proteinExistence type="predicted"/>
<name>A0A6A5ZQU6_9PLEO</name>
<accession>A0A6A5ZQU6</accession>
<evidence type="ECO:0000313" key="3">
    <source>
        <dbReference type="Proteomes" id="UP000799770"/>
    </source>
</evidence>
<sequence length="300" mass="34406">MANNHRQPATGRPLQMPLEALPPEIWRLAILHLDDHCFAWHVLRRVSPFLRQITEDVFAALLVRDCTVRLTGEYARSIVTEFAKFHAGSDGINYHGPWRPQFFDDLPSPGFTFKVTHFSSSNKDNAVLKLQEHSEDHEARPYHIRTEKNQSVKLTYPFALRQRCCACPSRIQSEDDIAQCDCFRRMFFSQSRSHQTRMAKDSHFVRFDAKLSSLRIPSLSLDEVNQELSFDWRDFLHDLYLEELKAKVQAKSSSMDLRAKPSSDLISSVSRYSKAVRTTAGSSGTSRNLANGLLMNSESR</sequence>